<sequence length="549" mass="61081">MASLPARPQYICQSCIKYIVQCTRFPKLRAVHAQRRYNSTDSPDEPSFRIAKHYKKLSKSEEAIGEEHGLSKASVRPTWESGLKVNLDDGQYVARSGKRIPYSTPRNHFPLHNVPLPDPPPVHVPVEARRTMTRGKRPQVTVSTKTPSFIHGRQASRKVEEAEFEFLKPSEPSEAPPPVKIWSPEKPMSHASLHFGALQDWNWYWETMPPTMTQRTQAQHFFTKNASPKFLQSVAFFRAFPDSNVPEIAFVGRSNVGKSSLLNAIVNADTKALLARTSSTPGFTKTMNLYGLGPQGGVHFKKQPSGHGKIVGTGGITIVDMPGYGEGSLSEWGQEIMKYLQGRKQLRRVFVLIDAQHGVKDKDRSLLASLRLGGISHQVILSKVDKIYLPQAKTIKRFDGKRLDKLKPKGTMEGLRKTMEKLREEIQPPNGAGAIGEILACSSEVLVDERRLGIDAVRFAMLQAMGFQFRTDQSAVERAKKEGPTIRTIKTHKVMDQAVERPVTRTVAPAQLASTKISAREQRAARRAGRKPSAGSQTELLERLSGSVG</sequence>
<dbReference type="PANTHER" id="PTHR46498:SF1">
    <property type="entry name" value="GTP-BINDING PROTEIN 8"/>
    <property type="match status" value="1"/>
</dbReference>
<evidence type="ECO:0000256" key="2">
    <source>
        <dbReference type="ARBA" id="ARBA00022741"/>
    </source>
</evidence>
<dbReference type="CDD" id="cd01876">
    <property type="entry name" value="YihA_EngB"/>
    <property type="match status" value="1"/>
</dbReference>
<organism evidence="7 8">
    <name type="scientific">Didymosphaeria variabile</name>
    <dbReference type="NCBI Taxonomy" id="1932322"/>
    <lineage>
        <taxon>Eukaryota</taxon>
        <taxon>Fungi</taxon>
        <taxon>Dikarya</taxon>
        <taxon>Ascomycota</taxon>
        <taxon>Pezizomycotina</taxon>
        <taxon>Dothideomycetes</taxon>
        <taxon>Pleosporomycetidae</taxon>
        <taxon>Pleosporales</taxon>
        <taxon>Massarineae</taxon>
        <taxon>Didymosphaeriaceae</taxon>
        <taxon>Didymosphaeria</taxon>
    </lineage>
</organism>
<name>A0A9W9CGJ4_9PLEO</name>
<feature type="domain" description="EngB-type G" evidence="6">
    <location>
        <begin position="244"/>
        <end position="432"/>
    </location>
</feature>
<dbReference type="SUPFAM" id="SSF52540">
    <property type="entry name" value="P-loop containing nucleoside triphosphate hydrolases"/>
    <property type="match status" value="1"/>
</dbReference>
<reference evidence="7" key="1">
    <citation type="submission" date="2022-10" db="EMBL/GenBank/DDBJ databases">
        <title>Tapping the CABI collections for fungal endophytes: first genome assemblies for Collariella, Neodidymelliopsis, Ascochyta clinopodiicola, Didymella pomorum, Didymosphaeria variabile, Neocosmospora piperis and Neocucurbitaria cava.</title>
        <authorList>
            <person name="Hill R."/>
        </authorList>
    </citation>
    <scope>NUCLEOTIDE SEQUENCE</scope>
    <source>
        <strain evidence="7">IMI 356815</strain>
    </source>
</reference>
<protein>
    <recommendedName>
        <fullName evidence="6">EngB-type G domain-containing protein</fullName>
    </recommendedName>
</protein>
<dbReference type="Pfam" id="PF01926">
    <property type="entry name" value="MMR_HSR1"/>
    <property type="match status" value="1"/>
</dbReference>
<dbReference type="RefSeq" id="XP_056076852.1">
    <property type="nucleotide sequence ID" value="XM_056210030.1"/>
</dbReference>
<keyword evidence="8" id="KW-1185">Reference proteome</keyword>
<comment type="caution">
    <text evidence="7">The sequence shown here is derived from an EMBL/GenBank/DDBJ whole genome shotgun (WGS) entry which is preliminary data.</text>
</comment>
<dbReference type="InterPro" id="IPR027417">
    <property type="entry name" value="P-loop_NTPase"/>
</dbReference>
<evidence type="ECO:0000259" key="6">
    <source>
        <dbReference type="PROSITE" id="PS51706"/>
    </source>
</evidence>
<dbReference type="InterPro" id="IPR052279">
    <property type="entry name" value="EngB_GTPase"/>
</dbReference>
<dbReference type="Gene3D" id="3.40.50.300">
    <property type="entry name" value="P-loop containing nucleotide triphosphate hydrolases"/>
    <property type="match status" value="1"/>
</dbReference>
<evidence type="ECO:0000256" key="5">
    <source>
        <dbReference type="SAM" id="MobiDB-lite"/>
    </source>
</evidence>
<proteinExistence type="predicted"/>
<evidence type="ECO:0000313" key="7">
    <source>
        <dbReference type="EMBL" id="KAJ4360650.1"/>
    </source>
</evidence>
<evidence type="ECO:0000256" key="1">
    <source>
        <dbReference type="ARBA" id="ARBA00022723"/>
    </source>
</evidence>
<dbReference type="GO" id="GO:0046872">
    <property type="term" value="F:metal ion binding"/>
    <property type="evidence" value="ECO:0007669"/>
    <property type="project" value="UniProtKB-KW"/>
</dbReference>
<dbReference type="Proteomes" id="UP001140513">
    <property type="component" value="Unassembled WGS sequence"/>
</dbReference>
<dbReference type="GeneID" id="80904746"/>
<feature type="region of interest" description="Disordered" evidence="5">
    <location>
        <begin position="517"/>
        <end position="549"/>
    </location>
</feature>
<dbReference type="OrthoDB" id="391988at2759"/>
<dbReference type="PRINTS" id="PR00326">
    <property type="entry name" value="GTP1OBG"/>
</dbReference>
<dbReference type="EMBL" id="JAPEUX010000001">
    <property type="protein sequence ID" value="KAJ4360650.1"/>
    <property type="molecule type" value="Genomic_DNA"/>
</dbReference>
<gene>
    <name evidence="7" type="ORF">N0V89_001216</name>
</gene>
<keyword evidence="4" id="KW-0342">GTP-binding</keyword>
<keyword evidence="3" id="KW-0460">Magnesium</keyword>
<accession>A0A9W9CGJ4</accession>
<dbReference type="InterPro" id="IPR030393">
    <property type="entry name" value="G_ENGB_dom"/>
</dbReference>
<dbReference type="GO" id="GO:0005525">
    <property type="term" value="F:GTP binding"/>
    <property type="evidence" value="ECO:0007669"/>
    <property type="project" value="UniProtKB-KW"/>
</dbReference>
<dbReference type="AlphaFoldDB" id="A0A9W9CGJ4"/>
<keyword evidence="1" id="KW-0479">Metal-binding</keyword>
<evidence type="ECO:0000313" key="8">
    <source>
        <dbReference type="Proteomes" id="UP001140513"/>
    </source>
</evidence>
<keyword evidence="2" id="KW-0547">Nucleotide-binding</keyword>
<evidence type="ECO:0000256" key="3">
    <source>
        <dbReference type="ARBA" id="ARBA00022842"/>
    </source>
</evidence>
<dbReference type="InterPro" id="IPR006073">
    <property type="entry name" value="GTP-bd"/>
</dbReference>
<feature type="region of interest" description="Disordered" evidence="5">
    <location>
        <begin position="132"/>
        <end position="154"/>
    </location>
</feature>
<dbReference type="PANTHER" id="PTHR46498">
    <property type="entry name" value="GTP-BINDING PROTEIN 8"/>
    <property type="match status" value="1"/>
</dbReference>
<evidence type="ECO:0000256" key="4">
    <source>
        <dbReference type="ARBA" id="ARBA00023134"/>
    </source>
</evidence>
<dbReference type="GO" id="GO:0005739">
    <property type="term" value="C:mitochondrion"/>
    <property type="evidence" value="ECO:0007669"/>
    <property type="project" value="TreeGrafter"/>
</dbReference>
<dbReference type="PROSITE" id="PS51706">
    <property type="entry name" value="G_ENGB"/>
    <property type="match status" value="1"/>
</dbReference>